<name>A0ABN7WF98_GIGMA</name>
<comment type="caution">
    <text evidence="1">The sequence shown here is derived from an EMBL/GenBank/DDBJ whole genome shotgun (WGS) entry which is preliminary data.</text>
</comment>
<reference evidence="1 2" key="1">
    <citation type="submission" date="2021-06" db="EMBL/GenBank/DDBJ databases">
        <authorList>
            <person name="Kallberg Y."/>
            <person name="Tangrot J."/>
            <person name="Rosling A."/>
        </authorList>
    </citation>
    <scope>NUCLEOTIDE SEQUENCE [LARGE SCALE GENOMIC DNA]</scope>
    <source>
        <strain evidence="1 2">120-4 pot B 10/14</strain>
    </source>
</reference>
<evidence type="ECO:0000313" key="2">
    <source>
        <dbReference type="Proteomes" id="UP000789901"/>
    </source>
</evidence>
<keyword evidence="2" id="KW-1185">Reference proteome</keyword>
<evidence type="ECO:0000313" key="1">
    <source>
        <dbReference type="EMBL" id="CAG8830434.1"/>
    </source>
</evidence>
<dbReference type="Proteomes" id="UP000789901">
    <property type="component" value="Unassembled WGS sequence"/>
</dbReference>
<gene>
    <name evidence="1" type="ORF">GMARGA_LOCUS30314</name>
</gene>
<protein>
    <submittedName>
        <fullName evidence="1">4320_t:CDS:1</fullName>
    </submittedName>
</protein>
<proteinExistence type="predicted"/>
<accession>A0ABN7WF98</accession>
<dbReference type="EMBL" id="CAJVQB010042474">
    <property type="protein sequence ID" value="CAG8830434.1"/>
    <property type="molecule type" value="Genomic_DNA"/>
</dbReference>
<organism evidence="1 2">
    <name type="scientific">Gigaspora margarita</name>
    <dbReference type="NCBI Taxonomy" id="4874"/>
    <lineage>
        <taxon>Eukaryota</taxon>
        <taxon>Fungi</taxon>
        <taxon>Fungi incertae sedis</taxon>
        <taxon>Mucoromycota</taxon>
        <taxon>Glomeromycotina</taxon>
        <taxon>Glomeromycetes</taxon>
        <taxon>Diversisporales</taxon>
        <taxon>Gigasporaceae</taxon>
        <taxon>Gigaspora</taxon>
    </lineage>
</organism>
<dbReference type="SUPFAM" id="SSF52047">
    <property type="entry name" value="RNI-like"/>
    <property type="match status" value="1"/>
</dbReference>
<sequence>MKLTNDCFLEIIKNFKYDHHTLYNCLLVNRLFCRFIVPPLWANPFYNISKYSINVISIFLIYLDENEKHQLTSQIDLSYTSIFQKTIFEYADFLETYSNFKLRNVISSWYQCTQDISKPSLEIATLIAIQSMLFRRCKRITKFYILVDNDISPFPSIPISWYYFSELRECKFKFMASNSRHCTKVYTYINSISVFNKRIQTIRIMDYNKVIQPYCREPLLNLISAQTKLKELELTYYFTSNFIPFLQQKKVQTLKKLILKGIKFDNENNLKNFASNLENLSIKNFFGNPFGEGKNNLHKLQRLELEDNEIELNRIVLNAKCESLKFFRIKERELSNEVKEEFNLLLSLNFPNITTLCYVTDNLIFSSTLKIFKKLYELQIKGFAYYNHYYLRTIVKYLSNSLKILDLLNFDDYSYENLNFFLQDFDIVRVKLEVLILPFNIELDLLPNLKKFIEKAKYLRHIEIIQSENYNTEKQKDSKREIIELCHVRSIKFILNVHFI</sequence>